<dbReference type="InterPro" id="IPR011016">
    <property type="entry name" value="Znf_RING-CH"/>
</dbReference>
<gene>
    <name evidence="7" type="ORF">COCNU_07G000090</name>
</gene>
<keyword evidence="1" id="KW-0479">Metal-binding</keyword>
<dbReference type="Gene3D" id="3.30.40.10">
    <property type="entry name" value="Zinc/RING finger domain, C3HC4 (zinc finger)"/>
    <property type="match status" value="1"/>
</dbReference>
<feature type="domain" description="RING-CH-type" evidence="6">
    <location>
        <begin position="148"/>
        <end position="210"/>
    </location>
</feature>
<reference evidence="7" key="1">
    <citation type="journal article" date="2017" name="Gigascience">
        <title>The genome draft of coconut (Cocos nucifera).</title>
        <authorList>
            <person name="Xiao Y."/>
            <person name="Xu P."/>
            <person name="Fan H."/>
            <person name="Baudouin L."/>
            <person name="Xia W."/>
            <person name="Bocs S."/>
            <person name="Xu J."/>
            <person name="Li Q."/>
            <person name="Guo A."/>
            <person name="Zhou L."/>
            <person name="Li J."/>
            <person name="Wu Y."/>
            <person name="Ma Z."/>
            <person name="Armero A."/>
            <person name="Issali A.E."/>
            <person name="Liu N."/>
            <person name="Peng M."/>
            <person name="Yang Y."/>
        </authorList>
    </citation>
    <scope>NUCLEOTIDE SEQUENCE</scope>
    <source>
        <tissue evidence="7">Spear leaf of Hainan Tall coconut</tissue>
    </source>
</reference>
<comment type="caution">
    <text evidence="7">The sequence shown here is derived from an EMBL/GenBank/DDBJ whole genome shotgun (WGS) entry which is preliminary data.</text>
</comment>
<dbReference type="PANTHER" id="PTHR46158">
    <property type="entry name" value="OS02G0165000 PROTEIN"/>
    <property type="match status" value="1"/>
</dbReference>
<dbReference type="PROSITE" id="PS51292">
    <property type="entry name" value="ZF_RING_CH"/>
    <property type="match status" value="1"/>
</dbReference>
<organism evidence="7 8">
    <name type="scientific">Cocos nucifera</name>
    <name type="common">Coconut palm</name>
    <dbReference type="NCBI Taxonomy" id="13894"/>
    <lineage>
        <taxon>Eukaryota</taxon>
        <taxon>Viridiplantae</taxon>
        <taxon>Streptophyta</taxon>
        <taxon>Embryophyta</taxon>
        <taxon>Tracheophyta</taxon>
        <taxon>Spermatophyta</taxon>
        <taxon>Magnoliopsida</taxon>
        <taxon>Liliopsida</taxon>
        <taxon>Arecaceae</taxon>
        <taxon>Arecoideae</taxon>
        <taxon>Cocoseae</taxon>
        <taxon>Attaleinae</taxon>
        <taxon>Cocos</taxon>
    </lineage>
</organism>
<feature type="transmembrane region" description="Helical" evidence="5">
    <location>
        <begin position="280"/>
        <end position="301"/>
    </location>
</feature>
<evidence type="ECO:0000256" key="1">
    <source>
        <dbReference type="ARBA" id="ARBA00022723"/>
    </source>
</evidence>
<protein>
    <recommendedName>
        <fullName evidence="6">RING-CH-type domain-containing protein</fullName>
    </recommendedName>
</protein>
<proteinExistence type="predicted"/>
<dbReference type="SMART" id="SM00744">
    <property type="entry name" value="RINGv"/>
    <property type="match status" value="1"/>
</dbReference>
<evidence type="ECO:0000313" key="7">
    <source>
        <dbReference type="EMBL" id="KAG1353897.1"/>
    </source>
</evidence>
<dbReference type="SUPFAM" id="SSF57850">
    <property type="entry name" value="RING/U-box"/>
    <property type="match status" value="1"/>
</dbReference>
<feature type="compositionally biased region" description="Polar residues" evidence="4">
    <location>
        <begin position="328"/>
        <end position="337"/>
    </location>
</feature>
<dbReference type="PANTHER" id="PTHR46158:SF1">
    <property type="entry name" value="RING_U-BOX SUPERFAMILY PROTEIN"/>
    <property type="match status" value="1"/>
</dbReference>
<dbReference type="AlphaFoldDB" id="A0A8K0IE96"/>
<dbReference type="InterPro" id="IPR013083">
    <property type="entry name" value="Znf_RING/FYVE/PHD"/>
</dbReference>
<evidence type="ECO:0000256" key="5">
    <source>
        <dbReference type="SAM" id="Phobius"/>
    </source>
</evidence>
<keyword evidence="5" id="KW-0472">Membrane</keyword>
<evidence type="ECO:0000256" key="3">
    <source>
        <dbReference type="ARBA" id="ARBA00022833"/>
    </source>
</evidence>
<dbReference type="Proteomes" id="UP000797356">
    <property type="component" value="Chromosome 7"/>
</dbReference>
<evidence type="ECO:0000256" key="4">
    <source>
        <dbReference type="SAM" id="MobiDB-lite"/>
    </source>
</evidence>
<evidence type="ECO:0000256" key="2">
    <source>
        <dbReference type="ARBA" id="ARBA00022771"/>
    </source>
</evidence>
<feature type="transmembrane region" description="Helical" evidence="5">
    <location>
        <begin position="223"/>
        <end position="241"/>
    </location>
</feature>
<sequence length="355" mass="38840">MGVSSMNFVRKNIPPTPGSVSTRVNNLPTCSPASAGIQASPCSSSSKARSSIKNLLPVLSFKFRSSALEIEKDDVRVLEASSGGRREKPSILRSFSFTKIFSPTVRRTPSLPTNPTGVLHDNTLHEASVNDSISLEFHNSEIGDDGEDIPEEEAVCRICMIELSEGSDTLKLECNCKGDLALAHQECAMKWFSIKGNRNCEVCKQEVQNLPVTLLRVADNGTAALAISLPFSCILGLFASVTSSTMVKKQCIWVYASVQFLLVVFFAHLFYSYFHMQTVISIILATFAGFGIAMSVSSLVVESLRWRRRWLAGSENHRRSQGRGPTTRPVSSTNHPHPTSELDGVNIEIPVMSQA</sequence>
<dbReference type="EMBL" id="CM017878">
    <property type="protein sequence ID" value="KAG1353897.1"/>
    <property type="molecule type" value="Genomic_DNA"/>
</dbReference>
<evidence type="ECO:0000259" key="6">
    <source>
        <dbReference type="PROSITE" id="PS51292"/>
    </source>
</evidence>
<keyword evidence="3" id="KW-0862">Zinc</keyword>
<dbReference type="GO" id="GO:0008270">
    <property type="term" value="F:zinc ion binding"/>
    <property type="evidence" value="ECO:0007669"/>
    <property type="project" value="UniProtKB-KW"/>
</dbReference>
<keyword evidence="5" id="KW-0812">Transmembrane</keyword>
<name>A0A8K0IE96_COCNU</name>
<feature type="region of interest" description="Disordered" evidence="4">
    <location>
        <begin position="315"/>
        <end position="343"/>
    </location>
</feature>
<keyword evidence="2" id="KW-0863">Zinc-finger</keyword>
<evidence type="ECO:0000313" key="8">
    <source>
        <dbReference type="Proteomes" id="UP000797356"/>
    </source>
</evidence>
<feature type="transmembrane region" description="Helical" evidence="5">
    <location>
        <begin position="253"/>
        <end position="274"/>
    </location>
</feature>
<accession>A0A8K0IE96</accession>
<reference evidence="7" key="2">
    <citation type="submission" date="2019-07" db="EMBL/GenBank/DDBJ databases">
        <authorList>
            <person name="Yang Y."/>
            <person name="Bocs S."/>
            <person name="Baudouin L."/>
        </authorList>
    </citation>
    <scope>NUCLEOTIDE SEQUENCE</scope>
    <source>
        <tissue evidence="7">Spear leaf of Hainan Tall coconut</tissue>
    </source>
</reference>
<dbReference type="CDD" id="cd16495">
    <property type="entry name" value="RING_CH-C4HC3_MARCH"/>
    <property type="match status" value="1"/>
</dbReference>
<keyword evidence="5" id="KW-1133">Transmembrane helix</keyword>
<dbReference type="OrthoDB" id="435038at2759"/>
<dbReference type="Pfam" id="PF12906">
    <property type="entry name" value="RINGv"/>
    <property type="match status" value="1"/>
</dbReference>
<keyword evidence="8" id="KW-1185">Reference proteome</keyword>